<dbReference type="InterPro" id="IPR019826">
    <property type="entry name" value="Carboxylesterase_B_AS"/>
</dbReference>
<keyword evidence="4" id="KW-1015">Disulfide bond</keyword>
<gene>
    <name evidence="9" type="ORF">ILUMI_21198</name>
</gene>
<feature type="transmembrane region" description="Helical" evidence="7">
    <location>
        <begin position="574"/>
        <end position="596"/>
    </location>
</feature>
<keyword evidence="2" id="KW-0719">Serine esterase</keyword>
<sequence>MWINYCIFICICDLIVCQSLTKDRRPTVRIAQGVVTGIKVYADSGGVADAFLGLPYAAAPIGKLRFAAPQRHGGWNGTFQASEYGPSCPQLPPKEGINESEDCLFLNIWAPEITSRYPLPVVIFFDGEEFTKGNRIPIPGQDLATEEVVVVTINYRLNVFGFLCFENQDVRGNMGLLDQYFAMLWVRENIRYFGGDPDKVTLYGHSAGAASVALHMISPRTAGFFQRTIISSGAATSPWHFTTNAKSASFEIVRVLGCLSSYLPSILQCLRSRSTQDLLKAYEEYQQSGNYSSMLLPVMDIFLPENDRYLPTMPETAFKSGTYMQVPILTGITKPISFPQYALWMKLASQGYTQLQQFAELSKIPEIMKRYSLNGRFKKQISDFIDWRYIEPSNGDVRILLEQLKRLEFESKIEAPHFLQIQYLLSSYIQPIYVYYLENPGIMLNAMDSPLTPDLLLLFGPLLLNQIVRRRFNNRELRLSQHIKQLWKNFIIFGNPTPSNQIKTWYRYNSVENHIEYLGTDSQTSSEDTIQRSRRINFWNQLLPKLAAFTFDEQNGITRELQNTYVPGAGYRHAMYTLSGLVVALLALLLVCIVLIKKRAKERERQFQMVY</sequence>
<dbReference type="EC" id="3.1.1.-" evidence="6"/>
<feature type="signal peptide" evidence="6">
    <location>
        <begin position="1"/>
        <end position="17"/>
    </location>
</feature>
<dbReference type="InterPro" id="IPR050309">
    <property type="entry name" value="Type-B_Carboxylest/Lipase"/>
</dbReference>
<protein>
    <recommendedName>
        <fullName evidence="6">Carboxylic ester hydrolase</fullName>
        <ecNumber evidence="6">3.1.1.-</ecNumber>
    </recommendedName>
</protein>
<accession>A0A8K0CJA5</accession>
<dbReference type="InterPro" id="IPR029058">
    <property type="entry name" value="AB_hydrolase_fold"/>
</dbReference>
<evidence type="ECO:0000256" key="3">
    <source>
        <dbReference type="ARBA" id="ARBA00022801"/>
    </source>
</evidence>
<proteinExistence type="inferred from homology"/>
<dbReference type="AlphaFoldDB" id="A0A8K0CJA5"/>
<evidence type="ECO:0000256" key="4">
    <source>
        <dbReference type="ARBA" id="ARBA00023157"/>
    </source>
</evidence>
<reference evidence="9" key="1">
    <citation type="submission" date="2019-08" db="EMBL/GenBank/DDBJ databases">
        <title>The genome of the North American firefly Photinus pyralis.</title>
        <authorList>
            <consortium name="Photinus pyralis genome working group"/>
            <person name="Fallon T.R."/>
            <person name="Sander Lower S.E."/>
            <person name="Weng J.-K."/>
        </authorList>
    </citation>
    <scope>NUCLEOTIDE SEQUENCE</scope>
    <source>
        <strain evidence="9">TRF0915ILg1</strain>
        <tissue evidence="9">Whole body</tissue>
    </source>
</reference>
<evidence type="ECO:0000256" key="2">
    <source>
        <dbReference type="ARBA" id="ARBA00022487"/>
    </source>
</evidence>
<keyword evidence="10" id="KW-1185">Reference proteome</keyword>
<dbReference type="Gene3D" id="3.40.50.1820">
    <property type="entry name" value="alpha/beta hydrolase"/>
    <property type="match status" value="1"/>
</dbReference>
<dbReference type="GO" id="GO:0052689">
    <property type="term" value="F:carboxylic ester hydrolase activity"/>
    <property type="evidence" value="ECO:0007669"/>
    <property type="project" value="UniProtKB-KW"/>
</dbReference>
<dbReference type="Pfam" id="PF00135">
    <property type="entry name" value="COesterase"/>
    <property type="match status" value="1"/>
</dbReference>
<evidence type="ECO:0000313" key="10">
    <source>
        <dbReference type="Proteomes" id="UP000801492"/>
    </source>
</evidence>
<comment type="similarity">
    <text evidence="1 6">Belongs to the type-B carboxylesterase/lipase family.</text>
</comment>
<evidence type="ECO:0000259" key="8">
    <source>
        <dbReference type="Pfam" id="PF00135"/>
    </source>
</evidence>
<dbReference type="OrthoDB" id="19501at2759"/>
<organism evidence="9 10">
    <name type="scientific">Ignelater luminosus</name>
    <name type="common">Cucubano</name>
    <name type="synonym">Pyrophorus luminosus</name>
    <dbReference type="NCBI Taxonomy" id="2038154"/>
    <lineage>
        <taxon>Eukaryota</taxon>
        <taxon>Metazoa</taxon>
        <taxon>Ecdysozoa</taxon>
        <taxon>Arthropoda</taxon>
        <taxon>Hexapoda</taxon>
        <taxon>Insecta</taxon>
        <taxon>Pterygota</taxon>
        <taxon>Neoptera</taxon>
        <taxon>Endopterygota</taxon>
        <taxon>Coleoptera</taxon>
        <taxon>Polyphaga</taxon>
        <taxon>Elateriformia</taxon>
        <taxon>Elateroidea</taxon>
        <taxon>Elateridae</taxon>
        <taxon>Agrypninae</taxon>
        <taxon>Pyrophorini</taxon>
        <taxon>Ignelater</taxon>
    </lineage>
</organism>
<evidence type="ECO:0000256" key="7">
    <source>
        <dbReference type="SAM" id="Phobius"/>
    </source>
</evidence>
<evidence type="ECO:0000256" key="5">
    <source>
        <dbReference type="ARBA" id="ARBA00023180"/>
    </source>
</evidence>
<keyword evidence="6" id="KW-0732">Signal</keyword>
<comment type="caution">
    <text evidence="9">The sequence shown here is derived from an EMBL/GenBank/DDBJ whole genome shotgun (WGS) entry which is preliminary data.</text>
</comment>
<dbReference type="EMBL" id="VTPC01090044">
    <property type="protein sequence ID" value="KAF2884977.1"/>
    <property type="molecule type" value="Genomic_DNA"/>
</dbReference>
<feature type="chain" id="PRO_5035489767" description="Carboxylic ester hydrolase" evidence="6">
    <location>
        <begin position="18"/>
        <end position="611"/>
    </location>
</feature>
<dbReference type="Proteomes" id="UP000801492">
    <property type="component" value="Unassembled WGS sequence"/>
</dbReference>
<keyword evidence="7" id="KW-1133">Transmembrane helix</keyword>
<dbReference type="PROSITE" id="PS00122">
    <property type="entry name" value="CARBOXYLESTERASE_B_1"/>
    <property type="match status" value="1"/>
</dbReference>
<evidence type="ECO:0000256" key="1">
    <source>
        <dbReference type="ARBA" id="ARBA00005964"/>
    </source>
</evidence>
<feature type="domain" description="Carboxylesterase type B" evidence="8">
    <location>
        <begin position="26"/>
        <end position="539"/>
    </location>
</feature>
<dbReference type="SUPFAM" id="SSF53474">
    <property type="entry name" value="alpha/beta-Hydrolases"/>
    <property type="match status" value="1"/>
</dbReference>
<dbReference type="InterPro" id="IPR002018">
    <property type="entry name" value="CarbesteraseB"/>
</dbReference>
<keyword evidence="7" id="KW-0812">Transmembrane</keyword>
<evidence type="ECO:0000256" key="6">
    <source>
        <dbReference type="RuleBase" id="RU361235"/>
    </source>
</evidence>
<keyword evidence="7" id="KW-0472">Membrane</keyword>
<dbReference type="PANTHER" id="PTHR11559">
    <property type="entry name" value="CARBOXYLESTERASE"/>
    <property type="match status" value="1"/>
</dbReference>
<dbReference type="InterPro" id="IPR019819">
    <property type="entry name" value="Carboxylesterase_B_CS"/>
</dbReference>
<keyword evidence="5" id="KW-0325">Glycoprotein</keyword>
<keyword evidence="3 6" id="KW-0378">Hydrolase</keyword>
<name>A0A8K0CJA5_IGNLU</name>
<evidence type="ECO:0000313" key="9">
    <source>
        <dbReference type="EMBL" id="KAF2884977.1"/>
    </source>
</evidence>
<dbReference type="PROSITE" id="PS00941">
    <property type="entry name" value="CARBOXYLESTERASE_B_2"/>
    <property type="match status" value="1"/>
</dbReference>